<name>A0A314KW15_NICAT</name>
<comment type="caution">
    <text evidence="1">The sequence shown here is derived from an EMBL/GenBank/DDBJ whole genome shotgun (WGS) entry which is preliminary data.</text>
</comment>
<accession>A0A314KW15</accession>
<reference evidence="1" key="1">
    <citation type="submission" date="2016-11" db="EMBL/GenBank/DDBJ databases">
        <title>The genome of Nicotiana attenuata.</title>
        <authorList>
            <person name="Xu S."/>
            <person name="Brockmoeller T."/>
            <person name="Gaquerel E."/>
            <person name="Navarro A."/>
            <person name="Kuhl H."/>
            <person name="Gase K."/>
            <person name="Ling Z."/>
            <person name="Zhou W."/>
            <person name="Kreitzer C."/>
            <person name="Stanke M."/>
            <person name="Tang H."/>
            <person name="Lyons E."/>
            <person name="Pandey P."/>
            <person name="Pandey S.P."/>
            <person name="Timmermann B."/>
            <person name="Baldwin I.T."/>
        </authorList>
    </citation>
    <scope>NUCLEOTIDE SEQUENCE [LARGE SCALE GENOMIC DNA]</scope>
    <source>
        <strain evidence="1">UT</strain>
    </source>
</reference>
<dbReference type="Proteomes" id="UP000187609">
    <property type="component" value="Unassembled WGS sequence"/>
</dbReference>
<dbReference type="STRING" id="49451.A0A314KW15"/>
<protein>
    <submittedName>
        <fullName evidence="1">Uncharacterized protein</fullName>
    </submittedName>
</protein>
<dbReference type="EMBL" id="MJEQ01000895">
    <property type="protein sequence ID" value="OIT33365.1"/>
    <property type="molecule type" value="Genomic_DNA"/>
</dbReference>
<proteinExistence type="predicted"/>
<evidence type="ECO:0000313" key="2">
    <source>
        <dbReference type="Proteomes" id="UP000187609"/>
    </source>
</evidence>
<organism evidence="1 2">
    <name type="scientific">Nicotiana attenuata</name>
    <name type="common">Coyote tobacco</name>
    <dbReference type="NCBI Taxonomy" id="49451"/>
    <lineage>
        <taxon>Eukaryota</taxon>
        <taxon>Viridiplantae</taxon>
        <taxon>Streptophyta</taxon>
        <taxon>Embryophyta</taxon>
        <taxon>Tracheophyta</taxon>
        <taxon>Spermatophyta</taxon>
        <taxon>Magnoliopsida</taxon>
        <taxon>eudicotyledons</taxon>
        <taxon>Gunneridae</taxon>
        <taxon>Pentapetalae</taxon>
        <taxon>asterids</taxon>
        <taxon>lamiids</taxon>
        <taxon>Solanales</taxon>
        <taxon>Solanaceae</taxon>
        <taxon>Nicotianoideae</taxon>
        <taxon>Nicotianeae</taxon>
        <taxon>Nicotiana</taxon>
    </lineage>
</organism>
<gene>
    <name evidence="1" type="ORF">A4A49_54858</name>
</gene>
<keyword evidence="2" id="KW-1185">Reference proteome</keyword>
<dbReference type="Gramene" id="OIT33365">
    <property type="protein sequence ID" value="OIT33365"/>
    <property type="gene ID" value="A4A49_54858"/>
</dbReference>
<evidence type="ECO:0000313" key="1">
    <source>
        <dbReference type="EMBL" id="OIT33365.1"/>
    </source>
</evidence>
<sequence length="81" mass="9294">MEESLTQKGHYTKCAFSRESHYSKFNFANRSFPFGAIVAVAGCVSYDYCSSSPHLVYLEQIYEDSGKRVALNPDKWIEFKL</sequence>
<dbReference type="AlphaFoldDB" id="A0A314KW15"/>